<dbReference type="Gene3D" id="3.40.50.1240">
    <property type="entry name" value="Phosphoglycerate mutase-like"/>
    <property type="match status" value="1"/>
</dbReference>
<dbReference type="AlphaFoldDB" id="A0A151GMB4"/>
<dbReference type="InParanoid" id="A0A151GMB4"/>
<evidence type="ECO:0000313" key="3">
    <source>
        <dbReference type="Proteomes" id="UP000076580"/>
    </source>
</evidence>
<evidence type="ECO:0008006" key="4">
    <source>
        <dbReference type="Google" id="ProtNLM"/>
    </source>
</evidence>
<dbReference type="Pfam" id="PF00300">
    <property type="entry name" value="His_Phos_1"/>
    <property type="match status" value="1"/>
</dbReference>
<dbReference type="EMBL" id="LAYC01000002">
    <property type="protein sequence ID" value="KYK58132.1"/>
    <property type="molecule type" value="Genomic_DNA"/>
</dbReference>
<proteinExistence type="predicted"/>
<dbReference type="PANTHER" id="PTHR48100">
    <property type="entry name" value="BROAD-SPECIFICITY PHOSPHATASE YOR283W-RELATED"/>
    <property type="match status" value="1"/>
</dbReference>
<name>A0A151GMB4_DRECN</name>
<evidence type="ECO:0000256" key="1">
    <source>
        <dbReference type="SAM" id="MobiDB-lite"/>
    </source>
</evidence>
<comment type="caution">
    <text evidence="2">The sequence shown here is derived from an EMBL/GenBank/DDBJ whole genome shotgun (WGS) entry which is preliminary data.</text>
</comment>
<feature type="region of interest" description="Disordered" evidence="1">
    <location>
        <begin position="320"/>
        <end position="340"/>
    </location>
</feature>
<dbReference type="RefSeq" id="XP_040657484.1">
    <property type="nucleotide sequence ID" value="XM_040802451.1"/>
</dbReference>
<accession>A0A151GMB4</accession>
<dbReference type="PANTHER" id="PTHR48100:SF24">
    <property type="entry name" value="PHOSPHOGLYCERATE MUTASE"/>
    <property type="match status" value="1"/>
</dbReference>
<dbReference type="GO" id="GO:0016791">
    <property type="term" value="F:phosphatase activity"/>
    <property type="evidence" value="ECO:0007669"/>
    <property type="project" value="TreeGrafter"/>
</dbReference>
<dbReference type="GeneID" id="63717788"/>
<evidence type="ECO:0000313" key="2">
    <source>
        <dbReference type="EMBL" id="KYK58132.1"/>
    </source>
</evidence>
<feature type="compositionally biased region" description="Polar residues" evidence="1">
    <location>
        <begin position="44"/>
        <end position="62"/>
    </location>
</feature>
<gene>
    <name evidence="2" type="ORF">DCS_05145</name>
</gene>
<organism evidence="2 3">
    <name type="scientific">Drechmeria coniospora</name>
    <name type="common">Nematophagous fungus</name>
    <name type="synonym">Meria coniospora</name>
    <dbReference type="NCBI Taxonomy" id="98403"/>
    <lineage>
        <taxon>Eukaryota</taxon>
        <taxon>Fungi</taxon>
        <taxon>Dikarya</taxon>
        <taxon>Ascomycota</taxon>
        <taxon>Pezizomycotina</taxon>
        <taxon>Sordariomycetes</taxon>
        <taxon>Hypocreomycetidae</taxon>
        <taxon>Hypocreales</taxon>
        <taxon>Ophiocordycipitaceae</taxon>
        <taxon>Drechmeria</taxon>
    </lineage>
</organism>
<keyword evidence="3" id="KW-1185">Reference proteome</keyword>
<dbReference type="CDD" id="cd07067">
    <property type="entry name" value="HP_PGM_like"/>
    <property type="match status" value="1"/>
</dbReference>
<dbReference type="InterPro" id="IPR050275">
    <property type="entry name" value="PGM_Phosphatase"/>
</dbReference>
<dbReference type="GO" id="GO:0005737">
    <property type="term" value="C:cytoplasm"/>
    <property type="evidence" value="ECO:0007669"/>
    <property type="project" value="TreeGrafter"/>
</dbReference>
<reference evidence="2 3" key="1">
    <citation type="journal article" date="2016" name="Sci. Rep.">
        <title>Insights into Adaptations to a Near-Obligate Nematode Endoparasitic Lifestyle from the Finished Genome of Drechmeria coniospora.</title>
        <authorList>
            <person name="Zhang L."/>
            <person name="Zhou Z."/>
            <person name="Guo Q."/>
            <person name="Fokkens L."/>
            <person name="Miskei M."/>
            <person name="Pocsi I."/>
            <person name="Zhang W."/>
            <person name="Chen M."/>
            <person name="Wang L."/>
            <person name="Sun Y."/>
            <person name="Donzelli B.G."/>
            <person name="Gibson D.M."/>
            <person name="Nelson D.R."/>
            <person name="Luo J.G."/>
            <person name="Rep M."/>
            <person name="Liu H."/>
            <person name="Yang S."/>
            <person name="Wang J."/>
            <person name="Krasnoff S.B."/>
            <person name="Xu Y."/>
            <person name="Molnar I."/>
            <person name="Lin M."/>
        </authorList>
    </citation>
    <scope>NUCLEOTIDE SEQUENCE [LARGE SCALE GENOMIC DNA]</scope>
    <source>
        <strain evidence="2 3">ARSEF 6962</strain>
    </source>
</reference>
<dbReference type="SUPFAM" id="SSF53254">
    <property type="entry name" value="Phosphoglycerate mutase-like"/>
    <property type="match status" value="1"/>
</dbReference>
<dbReference type="SMART" id="SM00855">
    <property type="entry name" value="PGAM"/>
    <property type="match status" value="1"/>
</dbReference>
<feature type="region of interest" description="Disordered" evidence="1">
    <location>
        <begin position="43"/>
        <end position="62"/>
    </location>
</feature>
<protein>
    <recommendedName>
        <fullName evidence="4">Phosphoglycerate mutase family protein</fullName>
    </recommendedName>
</protein>
<sequence>MGATGAKELSDKIDLSQVGAYWERPARKLLVYSSVSCRVVGNPSDATHNRSPSSNGHHTTAPTLSHHLAGQRLCGYSATAMPCTVVFVRHAQALHNDYDIPDPPLSDLGVQQCAVLRESLLERFGHVAATDVTVIVSPMRRTLQTATIALDWLLERGVGFEANADWQENSCKPCDTGSPVAAIAPDFPHVSFANVAPCWPDKTSAAAAPFAYTRTAILARGQRALEGLYDDVTATTTATGMTTNGPPPNRLIIVVSHSGFLRLAVTGWWFFNADYRLFELGYGDLSSGKDESRPRSLLLRQDESTLTGGLGWSSTERVTLGEDLPDEDDGGVPEAMFASG</sequence>
<dbReference type="InterPro" id="IPR013078">
    <property type="entry name" value="His_Pase_superF_clade-1"/>
</dbReference>
<dbReference type="InterPro" id="IPR029033">
    <property type="entry name" value="His_PPase_superfam"/>
</dbReference>
<dbReference type="Proteomes" id="UP000076580">
    <property type="component" value="Chromosome 02"/>
</dbReference>